<evidence type="ECO:0000256" key="1">
    <source>
        <dbReference type="SAM" id="Phobius"/>
    </source>
</evidence>
<feature type="transmembrane region" description="Helical" evidence="1">
    <location>
        <begin position="25"/>
        <end position="47"/>
    </location>
</feature>
<organism evidence="2 3">
    <name type="scientific">Olea europaea subsp. europaea</name>
    <dbReference type="NCBI Taxonomy" id="158383"/>
    <lineage>
        <taxon>Eukaryota</taxon>
        <taxon>Viridiplantae</taxon>
        <taxon>Streptophyta</taxon>
        <taxon>Embryophyta</taxon>
        <taxon>Tracheophyta</taxon>
        <taxon>Spermatophyta</taxon>
        <taxon>Magnoliopsida</taxon>
        <taxon>eudicotyledons</taxon>
        <taxon>Gunneridae</taxon>
        <taxon>Pentapetalae</taxon>
        <taxon>asterids</taxon>
        <taxon>lamiids</taxon>
        <taxon>Lamiales</taxon>
        <taxon>Oleaceae</taxon>
        <taxon>Oleeae</taxon>
        <taxon>Olea</taxon>
    </lineage>
</organism>
<dbReference type="GO" id="GO:0006629">
    <property type="term" value="P:lipid metabolic process"/>
    <property type="evidence" value="ECO:0007669"/>
    <property type="project" value="InterPro"/>
</dbReference>
<dbReference type="GO" id="GO:0008374">
    <property type="term" value="F:O-acyltransferase activity"/>
    <property type="evidence" value="ECO:0007669"/>
    <property type="project" value="InterPro"/>
</dbReference>
<dbReference type="AlphaFoldDB" id="A0A8S0P7N7"/>
<proteinExistence type="predicted"/>
<feature type="non-terminal residue" evidence="2">
    <location>
        <position position="99"/>
    </location>
</feature>
<reference evidence="2 3" key="1">
    <citation type="submission" date="2019-12" db="EMBL/GenBank/DDBJ databases">
        <authorList>
            <person name="Alioto T."/>
            <person name="Alioto T."/>
            <person name="Gomez Garrido J."/>
        </authorList>
    </citation>
    <scope>NUCLEOTIDE SEQUENCE [LARGE SCALE GENOMIC DNA]</scope>
</reference>
<dbReference type="Gramene" id="OE9D002679T1">
    <property type="protein sequence ID" value="OE9D002679C1"/>
    <property type="gene ID" value="OE9D002679"/>
</dbReference>
<protein>
    <submittedName>
        <fullName evidence="2">Acyl- --sterol O-acyltransferase 1-like</fullName>
    </submittedName>
</protein>
<dbReference type="OrthoDB" id="1077582at2759"/>
<keyword evidence="1" id="KW-0472">Membrane</keyword>
<gene>
    <name evidence="2" type="ORF">OLEA9_D002679</name>
</gene>
<evidence type="ECO:0000313" key="2">
    <source>
        <dbReference type="EMBL" id="CAA2933677.1"/>
    </source>
</evidence>
<dbReference type="PANTHER" id="PTHR31595">
    <property type="entry name" value="LONG-CHAIN-ALCOHOL O-FATTY-ACYLTRANSFERASE 3-RELATED"/>
    <property type="match status" value="1"/>
</dbReference>
<keyword evidence="1" id="KW-0812">Transmembrane</keyword>
<name>A0A8S0P7N7_OLEEU</name>
<evidence type="ECO:0000313" key="3">
    <source>
        <dbReference type="Proteomes" id="UP000594638"/>
    </source>
</evidence>
<comment type="caution">
    <text evidence="2">The sequence shown here is derived from an EMBL/GenBank/DDBJ whole genome shotgun (WGS) entry which is preliminary data.</text>
</comment>
<dbReference type="InterPro" id="IPR044851">
    <property type="entry name" value="Wax_synthase"/>
</dbReference>
<keyword evidence="1" id="KW-1133">Transmembrane helix</keyword>
<dbReference type="EMBL" id="CACTIH010000005">
    <property type="protein sequence ID" value="CAA2933677.1"/>
    <property type="molecule type" value="Genomic_DNA"/>
</dbReference>
<sequence>MVSNILRPIVYDLVLSISRQITARIWVALPTVLATFLVSSLIHELVFYNNRRLKPTEEVTCFFLLRGVLLAVETGIKKPLKGKFTVSRIVGKEVQNQLH</sequence>
<accession>A0A8S0P7N7</accession>
<dbReference type="PANTHER" id="PTHR31595:SF57">
    <property type="entry name" value="OS04G0481900 PROTEIN"/>
    <property type="match status" value="1"/>
</dbReference>
<dbReference type="Proteomes" id="UP000594638">
    <property type="component" value="Unassembled WGS sequence"/>
</dbReference>
<keyword evidence="3" id="KW-1185">Reference proteome</keyword>